<reference evidence="4 5" key="2">
    <citation type="journal article" date="2013" name="Genome Announc.">
        <title>Genome Sequence of Growth-Improving Paenibacillus mucilaginosus Strain KNP414.</title>
        <authorList>
            <person name="Lu J.J."/>
            <person name="Wang J.F."/>
            <person name="Hu X.F."/>
        </authorList>
    </citation>
    <scope>NUCLEOTIDE SEQUENCE [LARGE SCALE GENOMIC DNA]</scope>
    <source>
        <strain evidence="4 5">KNP414</strain>
    </source>
</reference>
<dbReference type="PATRIC" id="fig|1036673.3.peg.6727"/>
<dbReference type="RefSeq" id="WP_013920863.1">
    <property type="nucleotide sequence ID" value="NC_015690.1"/>
</dbReference>
<dbReference type="KEGG" id="pms:KNP414_07212"/>
<keyword evidence="3" id="KW-0472">Membrane</keyword>
<sequence length="156" mass="16483">MMKSVLKRFKKEEKGFTLIELLAVIVILGIIAAIAVPMISNIVSKSRDDADMATAKQIYDAARMYVVNEKNGDFSSVTSLAIKETIQANKYLEANVALPSNKEDITGGSVVFSNGVLTSVNITTANKSITCAGENVLKGKGKCSPASTTTTTTSGS</sequence>
<protein>
    <submittedName>
        <fullName evidence="4">Uncharacterized protein</fullName>
    </submittedName>
</protein>
<evidence type="ECO:0000256" key="3">
    <source>
        <dbReference type="SAM" id="Phobius"/>
    </source>
</evidence>
<evidence type="ECO:0000256" key="1">
    <source>
        <dbReference type="ARBA" id="ARBA00004241"/>
    </source>
</evidence>
<dbReference type="AlphaFoldDB" id="F8FN52"/>
<dbReference type="Gene3D" id="3.30.700.10">
    <property type="entry name" value="Glycoprotein, Type 4 Pilin"/>
    <property type="match status" value="1"/>
</dbReference>
<keyword evidence="3" id="KW-0812">Transmembrane</keyword>
<proteinExistence type="predicted"/>
<dbReference type="PROSITE" id="PS00409">
    <property type="entry name" value="PROKAR_NTER_METHYL"/>
    <property type="match status" value="1"/>
</dbReference>
<keyword evidence="3" id="KW-1133">Transmembrane helix</keyword>
<dbReference type="InterPro" id="IPR045584">
    <property type="entry name" value="Pilin-like"/>
</dbReference>
<evidence type="ECO:0000313" key="4">
    <source>
        <dbReference type="EMBL" id="AEI45722.1"/>
    </source>
</evidence>
<organism evidence="4 5">
    <name type="scientific">Paenibacillus mucilaginosus (strain KNP414)</name>
    <dbReference type="NCBI Taxonomy" id="1036673"/>
    <lineage>
        <taxon>Bacteria</taxon>
        <taxon>Bacillati</taxon>
        <taxon>Bacillota</taxon>
        <taxon>Bacilli</taxon>
        <taxon>Bacillales</taxon>
        <taxon>Paenibacillaceae</taxon>
        <taxon>Paenibacillus</taxon>
    </lineage>
</organism>
<dbReference type="EMBL" id="CP002869">
    <property type="protein sequence ID" value="AEI45722.1"/>
    <property type="molecule type" value="Genomic_DNA"/>
</dbReference>
<accession>F8FN52</accession>
<evidence type="ECO:0000256" key="2">
    <source>
        <dbReference type="ARBA" id="ARBA00023287"/>
    </source>
</evidence>
<dbReference type="InterPro" id="IPR012902">
    <property type="entry name" value="N_methyl_site"/>
</dbReference>
<keyword evidence="2" id="KW-0178">Competence</keyword>
<dbReference type="GO" id="GO:0009986">
    <property type="term" value="C:cell surface"/>
    <property type="evidence" value="ECO:0007669"/>
    <property type="project" value="UniProtKB-SubCell"/>
</dbReference>
<name>F8FN52_PAEMK</name>
<evidence type="ECO:0000313" key="5">
    <source>
        <dbReference type="Proteomes" id="UP000006620"/>
    </source>
</evidence>
<dbReference type="HOGENOM" id="CLU_091705_7_0_9"/>
<dbReference type="Pfam" id="PF07963">
    <property type="entry name" value="N_methyl"/>
    <property type="match status" value="1"/>
</dbReference>
<dbReference type="NCBIfam" id="TIGR02532">
    <property type="entry name" value="IV_pilin_GFxxxE"/>
    <property type="match status" value="1"/>
</dbReference>
<reference evidence="5" key="1">
    <citation type="submission" date="2011-06" db="EMBL/GenBank/DDBJ databases">
        <title>Complete genome sequence of Paenibacillus mucilaginosus KNP414.</title>
        <authorList>
            <person name="Wang J."/>
            <person name="Hu S."/>
            <person name="Hu X."/>
            <person name="Zhang B."/>
            <person name="Dong D."/>
            <person name="Zhang S."/>
            <person name="Zhao K."/>
            <person name="Wu D."/>
        </authorList>
    </citation>
    <scope>NUCLEOTIDE SEQUENCE [LARGE SCALE GENOMIC DNA]</scope>
    <source>
        <strain evidence="5">KNP414</strain>
    </source>
</reference>
<dbReference type="GO" id="GO:0030420">
    <property type="term" value="P:establishment of competence for transformation"/>
    <property type="evidence" value="ECO:0007669"/>
    <property type="project" value="UniProtKB-KW"/>
</dbReference>
<feature type="transmembrane region" description="Helical" evidence="3">
    <location>
        <begin position="21"/>
        <end position="39"/>
    </location>
</feature>
<dbReference type="PANTHER" id="PTHR30093">
    <property type="entry name" value="GENERAL SECRETION PATHWAY PROTEIN G"/>
    <property type="match status" value="1"/>
</dbReference>
<dbReference type="SUPFAM" id="SSF54523">
    <property type="entry name" value="Pili subunits"/>
    <property type="match status" value="1"/>
</dbReference>
<dbReference type="Proteomes" id="UP000006620">
    <property type="component" value="Chromosome"/>
</dbReference>
<comment type="subcellular location">
    <subcellularLocation>
        <location evidence="1">Cell surface</location>
    </subcellularLocation>
</comment>
<gene>
    <name evidence="4" type="ordered locus">KNP414_07212</name>
</gene>